<protein>
    <submittedName>
        <fullName evidence="2">Unannotated protein</fullName>
    </submittedName>
</protein>
<accession>A0A6J7EVL8</accession>
<dbReference type="EMBL" id="CAFBLP010000069">
    <property type="protein sequence ID" value="CAB4886391.1"/>
    <property type="molecule type" value="Genomic_DNA"/>
</dbReference>
<proteinExistence type="predicted"/>
<reference evidence="2" key="1">
    <citation type="submission" date="2020-05" db="EMBL/GenBank/DDBJ databases">
        <authorList>
            <person name="Chiriac C."/>
            <person name="Salcher M."/>
            <person name="Ghai R."/>
            <person name="Kavagutti S V."/>
        </authorList>
    </citation>
    <scope>NUCLEOTIDE SEQUENCE</scope>
</reference>
<dbReference type="AlphaFoldDB" id="A0A6J7EVL8"/>
<organism evidence="2">
    <name type="scientific">freshwater metagenome</name>
    <dbReference type="NCBI Taxonomy" id="449393"/>
    <lineage>
        <taxon>unclassified sequences</taxon>
        <taxon>metagenomes</taxon>
        <taxon>ecological metagenomes</taxon>
    </lineage>
</organism>
<evidence type="ECO:0000256" key="1">
    <source>
        <dbReference type="SAM" id="MobiDB-lite"/>
    </source>
</evidence>
<evidence type="ECO:0000313" key="2">
    <source>
        <dbReference type="EMBL" id="CAB4886391.1"/>
    </source>
</evidence>
<feature type="compositionally biased region" description="Polar residues" evidence="1">
    <location>
        <begin position="50"/>
        <end position="61"/>
    </location>
</feature>
<feature type="region of interest" description="Disordered" evidence="1">
    <location>
        <begin position="44"/>
        <end position="63"/>
    </location>
</feature>
<sequence>MLEVTPYQCSTRSVIALVSAYTLSGPMGADSFTGTVAGVPYTEHDEENTNCETPAPNTASMSRAEPSTLLRQYLAGLRMDSPTFLCAAKWMTELTL</sequence>
<gene>
    <name evidence="2" type="ORF">UFOPK3376_02297</name>
</gene>
<name>A0A6J7EVL8_9ZZZZ</name>